<dbReference type="Proteomes" id="UP000319728">
    <property type="component" value="Unassembled WGS sequence"/>
</dbReference>
<sequence length="111" mass="12154">MRRWWRACALGGVAALALAGCASAGKATAGDQTKQPSPGPAVFQPQDDTCHPFDQEILDALGFRSRALVHHPYEPEWRNGDRGVRCFLWREKPLTRSVRDGGTTALPVRIG</sequence>
<comment type="caution">
    <text evidence="1">The sequence shown here is derived from an EMBL/GenBank/DDBJ whole genome shotgun (WGS) entry which is preliminary data.</text>
</comment>
<reference evidence="1 2" key="1">
    <citation type="submission" date="2019-07" db="EMBL/GenBank/DDBJ databases">
        <title>R&amp;d 2014.</title>
        <authorList>
            <person name="Klenk H.-P."/>
        </authorList>
    </citation>
    <scope>NUCLEOTIDE SEQUENCE [LARGE SCALE GENOMIC DNA]</scope>
    <source>
        <strain evidence="1 2">DSM 43912</strain>
    </source>
</reference>
<dbReference type="AlphaFoldDB" id="A0A562WKE4"/>
<keyword evidence="2" id="KW-1185">Reference proteome</keyword>
<gene>
    <name evidence="1" type="ORF">JD81_03540</name>
</gene>
<evidence type="ECO:0000313" key="2">
    <source>
        <dbReference type="Proteomes" id="UP000319728"/>
    </source>
</evidence>
<protein>
    <submittedName>
        <fullName evidence="1">Uncharacterized protein</fullName>
    </submittedName>
</protein>
<dbReference type="PROSITE" id="PS51257">
    <property type="entry name" value="PROKAR_LIPOPROTEIN"/>
    <property type="match status" value="1"/>
</dbReference>
<organism evidence="1 2">
    <name type="scientific">Micromonospora sagamiensis</name>
    <dbReference type="NCBI Taxonomy" id="47875"/>
    <lineage>
        <taxon>Bacteria</taxon>
        <taxon>Bacillati</taxon>
        <taxon>Actinomycetota</taxon>
        <taxon>Actinomycetes</taxon>
        <taxon>Micromonosporales</taxon>
        <taxon>Micromonosporaceae</taxon>
        <taxon>Micromonospora</taxon>
    </lineage>
</organism>
<accession>A0A562WKE4</accession>
<dbReference type="RefSeq" id="WP_145818813.1">
    <property type="nucleotide sequence ID" value="NZ_AP023438.1"/>
</dbReference>
<evidence type="ECO:0000313" key="1">
    <source>
        <dbReference type="EMBL" id="TWJ30004.1"/>
    </source>
</evidence>
<dbReference type="OrthoDB" id="10006929at2"/>
<dbReference type="EMBL" id="VLLP01000001">
    <property type="protein sequence ID" value="TWJ30004.1"/>
    <property type="molecule type" value="Genomic_DNA"/>
</dbReference>
<name>A0A562WKE4_9ACTN</name>
<proteinExistence type="predicted"/>